<dbReference type="Proteomes" id="UP001338309">
    <property type="component" value="Unassembled WGS sequence"/>
</dbReference>
<proteinExistence type="predicted"/>
<comment type="caution">
    <text evidence="2">The sequence shown here is derived from an EMBL/GenBank/DDBJ whole genome shotgun (WGS) entry which is preliminary data.</text>
</comment>
<evidence type="ECO:0000259" key="1">
    <source>
        <dbReference type="Pfam" id="PF02350"/>
    </source>
</evidence>
<gene>
    <name evidence="2" type="primary">neuC</name>
    <name evidence="2" type="ORF">Aconfl_04070</name>
</gene>
<dbReference type="PANTHER" id="PTHR43174">
    <property type="entry name" value="UDP-N-ACETYLGLUCOSAMINE 2-EPIMERASE"/>
    <property type="match status" value="1"/>
</dbReference>
<dbReference type="RefSeq" id="WP_338222567.1">
    <property type="nucleotide sequence ID" value="NZ_BTPD01000001.1"/>
</dbReference>
<reference evidence="2 3" key="1">
    <citation type="submission" date="2023-08" db="EMBL/GenBank/DDBJ databases">
        <title>Draft genome sequence of Algoriphagus confluentis.</title>
        <authorList>
            <person name="Takatani N."/>
            <person name="Hosokawa M."/>
            <person name="Sawabe T."/>
        </authorList>
    </citation>
    <scope>NUCLEOTIDE SEQUENCE [LARGE SCALE GENOMIC DNA]</scope>
    <source>
        <strain evidence="2 3">NBRC 111222</strain>
    </source>
</reference>
<evidence type="ECO:0000313" key="2">
    <source>
        <dbReference type="EMBL" id="GMQ27765.1"/>
    </source>
</evidence>
<dbReference type="Gene3D" id="3.40.50.2000">
    <property type="entry name" value="Glycogen Phosphorylase B"/>
    <property type="match status" value="2"/>
</dbReference>
<name>A0ABQ6PKI9_9BACT</name>
<dbReference type="NCBIfam" id="TIGR03568">
    <property type="entry name" value="NeuC_NnaA"/>
    <property type="match status" value="1"/>
</dbReference>
<dbReference type="InterPro" id="IPR029767">
    <property type="entry name" value="WecB-like"/>
</dbReference>
<keyword evidence="3" id="KW-1185">Reference proteome</keyword>
<dbReference type="InterPro" id="IPR020004">
    <property type="entry name" value="UDP-GlcNAc_Epase"/>
</dbReference>
<dbReference type="InterPro" id="IPR003331">
    <property type="entry name" value="UDP_GlcNAc_Epimerase_2_dom"/>
</dbReference>
<evidence type="ECO:0000313" key="3">
    <source>
        <dbReference type="Proteomes" id="UP001338309"/>
    </source>
</evidence>
<dbReference type="EMBL" id="BTPD01000001">
    <property type="protein sequence ID" value="GMQ27765.1"/>
    <property type="molecule type" value="Genomic_DNA"/>
</dbReference>
<organism evidence="2 3">
    <name type="scientific">Algoriphagus confluentis</name>
    <dbReference type="NCBI Taxonomy" id="1697556"/>
    <lineage>
        <taxon>Bacteria</taxon>
        <taxon>Pseudomonadati</taxon>
        <taxon>Bacteroidota</taxon>
        <taxon>Cytophagia</taxon>
        <taxon>Cytophagales</taxon>
        <taxon>Cyclobacteriaceae</taxon>
        <taxon>Algoriphagus</taxon>
    </lineage>
</organism>
<accession>A0ABQ6PKI9</accession>
<protein>
    <submittedName>
        <fullName evidence="2">UDP-N-acetylglucosamine 2-epimerase</fullName>
    </submittedName>
</protein>
<feature type="domain" description="UDP-N-acetylglucosamine 2-epimerase" evidence="1">
    <location>
        <begin position="22"/>
        <end position="367"/>
    </location>
</feature>
<sequence length="374" mass="42122">MIRVGVLTSSRADYGIYLPLLKAMEKDEDIDFKIIVFGTHLSKLHGYTLNQIESDGFKAFRKIESLLVGDTPNALASAYAITALKFSEFWENYHGEFDVVFALGDRFEMAAAVAASMPYQVKIAHLHGGETTLGAIDNIYRHSISLSSSFHFVSTEAFKKRLIQLLDDDQAEIFNVGSLSLENLVTIPLLTIDEFWQKWGIDLNINTILVTVHPETVAFNLNDHYCKEVCLALEHLSSSFQIIITMPNPDTSGMVFRLAFEQLGKQYTNIKVIENFGTQSYFTCMKYSKLMIGNTSSGIVEAATFRKFVLNLGDRQKGRLAGENVIHLAFDSDQIVENAMAYSKKQFEGENLYYKHNSSSTILRTLKETYANFS</sequence>
<dbReference type="PANTHER" id="PTHR43174:SF3">
    <property type="entry name" value="UDP-N-ACETYLGLUCOSAMINE 2-EPIMERASE"/>
    <property type="match status" value="1"/>
</dbReference>
<dbReference type="Pfam" id="PF02350">
    <property type="entry name" value="Epimerase_2"/>
    <property type="match status" value="1"/>
</dbReference>
<dbReference type="SUPFAM" id="SSF53756">
    <property type="entry name" value="UDP-Glycosyltransferase/glycogen phosphorylase"/>
    <property type="match status" value="1"/>
</dbReference>